<keyword evidence="1" id="KW-0813">Transport</keyword>
<dbReference type="OrthoDB" id="9780431at2"/>
<protein>
    <submittedName>
        <fullName evidence="5">ATP-binding cassette domain-containing protein</fullName>
    </submittedName>
</protein>
<dbReference type="Proteomes" id="UP000463470">
    <property type="component" value="Unassembled WGS sequence"/>
</dbReference>
<evidence type="ECO:0000256" key="2">
    <source>
        <dbReference type="ARBA" id="ARBA00022741"/>
    </source>
</evidence>
<reference evidence="5 6" key="1">
    <citation type="submission" date="2020-01" db="EMBL/GenBank/DDBJ databases">
        <title>Whole-genome sequence of Heliobacterium undosum DSM 13378.</title>
        <authorList>
            <person name="Kyndt J.A."/>
            <person name="Meyer T.E."/>
        </authorList>
    </citation>
    <scope>NUCLEOTIDE SEQUENCE [LARGE SCALE GENOMIC DNA]</scope>
    <source>
        <strain evidence="5 6">DSM 13378</strain>
    </source>
</reference>
<dbReference type="InterPro" id="IPR027417">
    <property type="entry name" value="P-loop_NTPase"/>
</dbReference>
<dbReference type="SMART" id="SM00382">
    <property type="entry name" value="AAA"/>
    <property type="match status" value="1"/>
</dbReference>
<dbReference type="PROSITE" id="PS00211">
    <property type="entry name" value="ABC_TRANSPORTER_1"/>
    <property type="match status" value="1"/>
</dbReference>
<dbReference type="PANTHER" id="PTHR42781:SF4">
    <property type="entry name" value="SPERMIDINE_PUTRESCINE IMPORT ATP-BINDING PROTEIN POTA"/>
    <property type="match status" value="1"/>
</dbReference>
<dbReference type="GO" id="GO:0005524">
    <property type="term" value="F:ATP binding"/>
    <property type="evidence" value="ECO:0007669"/>
    <property type="project" value="UniProtKB-KW"/>
</dbReference>
<comment type="caution">
    <text evidence="5">The sequence shown here is derived from an EMBL/GenBank/DDBJ whole genome shotgun (WGS) entry which is preliminary data.</text>
</comment>
<feature type="domain" description="ABC transporter" evidence="4">
    <location>
        <begin position="7"/>
        <end position="238"/>
    </location>
</feature>
<sequence length="285" mass="31242">MNPEICAALEKVEVVKSRRSLLQIDKLHFRDGEITAIIGPNGAGKSTLLKVLHGLEKPTAGTVCFRGQSLGGRDLLALRRQMAMVFQSPCLFQTTVYENIAAGLRIRKFRRSEIDPIVRRWAARFGVEPLLERQARHLSGGEAQRVALARALACGPELFLLDEPFASLDPPTREALCRELRAVIKEEGITAVVVTHVMEEVFLLADRAVMLSAGRVVQDGTPEELLARPANSEVADFVGKRRILLGRVVARTGEMVEVATPEGRFRLPAAAGGEGTFLLCLREGE</sequence>
<dbReference type="RefSeq" id="WP_161253771.1">
    <property type="nucleotide sequence ID" value="NZ_WXEY01000001.1"/>
</dbReference>
<gene>
    <name evidence="5" type="ORF">GTO91_01530</name>
</gene>
<keyword evidence="3 5" id="KW-0067">ATP-binding</keyword>
<keyword evidence="2" id="KW-0547">Nucleotide-binding</keyword>
<dbReference type="Pfam" id="PF00005">
    <property type="entry name" value="ABC_tran"/>
    <property type="match status" value="1"/>
</dbReference>
<dbReference type="InterPro" id="IPR017871">
    <property type="entry name" value="ABC_transporter-like_CS"/>
</dbReference>
<dbReference type="InterPro" id="IPR050093">
    <property type="entry name" value="ABC_SmlMolc_Importer"/>
</dbReference>
<dbReference type="SUPFAM" id="SSF52540">
    <property type="entry name" value="P-loop containing nucleoside triphosphate hydrolases"/>
    <property type="match status" value="1"/>
</dbReference>
<accession>A0A845KY96</accession>
<organism evidence="5 6">
    <name type="scientific">Heliomicrobium undosum</name>
    <dbReference type="NCBI Taxonomy" id="121734"/>
    <lineage>
        <taxon>Bacteria</taxon>
        <taxon>Bacillati</taxon>
        <taxon>Bacillota</taxon>
        <taxon>Clostridia</taxon>
        <taxon>Eubacteriales</taxon>
        <taxon>Heliobacteriaceae</taxon>
        <taxon>Heliomicrobium</taxon>
    </lineage>
</organism>
<dbReference type="InterPro" id="IPR003439">
    <property type="entry name" value="ABC_transporter-like_ATP-bd"/>
</dbReference>
<evidence type="ECO:0000256" key="3">
    <source>
        <dbReference type="ARBA" id="ARBA00022840"/>
    </source>
</evidence>
<evidence type="ECO:0000313" key="6">
    <source>
        <dbReference type="Proteomes" id="UP000463470"/>
    </source>
</evidence>
<proteinExistence type="predicted"/>
<evidence type="ECO:0000313" key="5">
    <source>
        <dbReference type="EMBL" id="MZP28403.1"/>
    </source>
</evidence>
<dbReference type="PROSITE" id="PS50893">
    <property type="entry name" value="ABC_TRANSPORTER_2"/>
    <property type="match status" value="1"/>
</dbReference>
<keyword evidence="6" id="KW-1185">Reference proteome</keyword>
<dbReference type="InterPro" id="IPR003593">
    <property type="entry name" value="AAA+_ATPase"/>
</dbReference>
<dbReference type="EMBL" id="WXEY01000001">
    <property type="protein sequence ID" value="MZP28403.1"/>
    <property type="molecule type" value="Genomic_DNA"/>
</dbReference>
<dbReference type="PANTHER" id="PTHR42781">
    <property type="entry name" value="SPERMIDINE/PUTRESCINE IMPORT ATP-BINDING PROTEIN POTA"/>
    <property type="match status" value="1"/>
</dbReference>
<dbReference type="Gene3D" id="3.40.50.300">
    <property type="entry name" value="P-loop containing nucleotide triphosphate hydrolases"/>
    <property type="match status" value="1"/>
</dbReference>
<dbReference type="AlphaFoldDB" id="A0A845KY96"/>
<evidence type="ECO:0000256" key="1">
    <source>
        <dbReference type="ARBA" id="ARBA00022448"/>
    </source>
</evidence>
<dbReference type="GO" id="GO:0016887">
    <property type="term" value="F:ATP hydrolysis activity"/>
    <property type="evidence" value="ECO:0007669"/>
    <property type="project" value="InterPro"/>
</dbReference>
<evidence type="ECO:0000259" key="4">
    <source>
        <dbReference type="PROSITE" id="PS50893"/>
    </source>
</evidence>
<name>A0A845KY96_9FIRM</name>